<dbReference type="SMART" id="SM00065">
    <property type="entry name" value="GAF"/>
    <property type="match status" value="1"/>
</dbReference>
<comment type="catalytic activity">
    <reaction evidence="1">
        <text>ATP + protein L-histidine = ADP + protein N-phospho-L-histidine.</text>
        <dbReference type="EC" id="2.7.13.3"/>
    </reaction>
</comment>
<evidence type="ECO:0000313" key="5">
    <source>
        <dbReference type="EMBL" id="MQA19287.1"/>
    </source>
</evidence>
<dbReference type="InterPro" id="IPR003018">
    <property type="entry name" value="GAF"/>
</dbReference>
<evidence type="ECO:0000256" key="3">
    <source>
        <dbReference type="ARBA" id="ARBA00022553"/>
    </source>
</evidence>
<dbReference type="SUPFAM" id="SSF55874">
    <property type="entry name" value="ATPase domain of HSP90 chaperone/DNA topoisomerase II/histidine kinase"/>
    <property type="match status" value="1"/>
</dbReference>
<dbReference type="InterPro" id="IPR029016">
    <property type="entry name" value="GAF-like_dom_sf"/>
</dbReference>
<dbReference type="InterPro" id="IPR005467">
    <property type="entry name" value="His_kinase_dom"/>
</dbReference>
<evidence type="ECO:0000313" key="6">
    <source>
        <dbReference type="Proteomes" id="UP000444318"/>
    </source>
</evidence>
<evidence type="ECO:0000259" key="4">
    <source>
        <dbReference type="PROSITE" id="PS50109"/>
    </source>
</evidence>
<dbReference type="PROSITE" id="PS50109">
    <property type="entry name" value="HIS_KIN"/>
    <property type="match status" value="1"/>
</dbReference>
<dbReference type="InterPro" id="IPR036890">
    <property type="entry name" value="HATPase_C_sf"/>
</dbReference>
<dbReference type="AlphaFoldDB" id="A0A843SF58"/>
<dbReference type="InterPro" id="IPR036097">
    <property type="entry name" value="HisK_dim/P_sf"/>
</dbReference>
<gene>
    <name evidence="5" type="ORF">GEV01_07130</name>
</gene>
<feature type="domain" description="Histidine kinase" evidence="4">
    <location>
        <begin position="206"/>
        <end position="437"/>
    </location>
</feature>
<dbReference type="Gene3D" id="3.30.450.40">
    <property type="match status" value="1"/>
</dbReference>
<reference evidence="5 6" key="1">
    <citation type="submission" date="2019-10" db="EMBL/GenBank/DDBJ databases">
        <title>Two novel species isolated from a subtropical stream in China.</title>
        <authorList>
            <person name="Lu H."/>
        </authorList>
    </citation>
    <scope>NUCLEOTIDE SEQUENCE [LARGE SCALE GENOMIC DNA]</scope>
    <source>
        <strain evidence="5 6">FT103W</strain>
    </source>
</reference>
<dbReference type="GO" id="GO:0000155">
    <property type="term" value="F:phosphorelay sensor kinase activity"/>
    <property type="evidence" value="ECO:0007669"/>
    <property type="project" value="InterPro"/>
</dbReference>
<dbReference type="EC" id="2.7.13.3" evidence="2"/>
<dbReference type="InterPro" id="IPR003594">
    <property type="entry name" value="HATPase_dom"/>
</dbReference>
<dbReference type="Proteomes" id="UP000444318">
    <property type="component" value="Unassembled WGS sequence"/>
</dbReference>
<accession>A0A843SF58</accession>
<organism evidence="5 6">
    <name type="scientific">Rugamonas rivuli</name>
    <dbReference type="NCBI Taxonomy" id="2743358"/>
    <lineage>
        <taxon>Bacteria</taxon>
        <taxon>Pseudomonadati</taxon>
        <taxon>Pseudomonadota</taxon>
        <taxon>Betaproteobacteria</taxon>
        <taxon>Burkholderiales</taxon>
        <taxon>Oxalobacteraceae</taxon>
        <taxon>Telluria group</taxon>
        <taxon>Rugamonas</taxon>
    </lineage>
</organism>
<keyword evidence="6" id="KW-1185">Reference proteome</keyword>
<dbReference type="Pfam" id="PF01590">
    <property type="entry name" value="GAF"/>
    <property type="match status" value="1"/>
</dbReference>
<keyword evidence="3" id="KW-0597">Phosphoprotein</keyword>
<dbReference type="CDD" id="cd00075">
    <property type="entry name" value="HATPase"/>
    <property type="match status" value="1"/>
</dbReference>
<dbReference type="InterPro" id="IPR004358">
    <property type="entry name" value="Sig_transdc_His_kin-like_C"/>
</dbReference>
<dbReference type="Pfam" id="PF02518">
    <property type="entry name" value="HATPase_c"/>
    <property type="match status" value="1"/>
</dbReference>
<evidence type="ECO:0000256" key="2">
    <source>
        <dbReference type="ARBA" id="ARBA00012438"/>
    </source>
</evidence>
<dbReference type="InterPro" id="IPR003661">
    <property type="entry name" value="HisK_dim/P_dom"/>
</dbReference>
<dbReference type="SUPFAM" id="SSF47384">
    <property type="entry name" value="Homodimeric domain of signal transducing histidine kinase"/>
    <property type="match status" value="1"/>
</dbReference>
<dbReference type="PANTHER" id="PTHR43065:SF42">
    <property type="entry name" value="TWO-COMPONENT SENSOR PPRA"/>
    <property type="match status" value="1"/>
</dbReference>
<proteinExistence type="predicted"/>
<evidence type="ECO:0000256" key="1">
    <source>
        <dbReference type="ARBA" id="ARBA00000085"/>
    </source>
</evidence>
<name>A0A843SF58_9BURK</name>
<dbReference type="SMART" id="SM00387">
    <property type="entry name" value="HATPase_c"/>
    <property type="match status" value="1"/>
</dbReference>
<dbReference type="CDD" id="cd00082">
    <property type="entry name" value="HisKA"/>
    <property type="match status" value="1"/>
</dbReference>
<dbReference type="RefSeq" id="WP_152803990.1">
    <property type="nucleotide sequence ID" value="NZ_WHUF01000002.1"/>
</dbReference>
<dbReference type="PANTHER" id="PTHR43065">
    <property type="entry name" value="SENSOR HISTIDINE KINASE"/>
    <property type="match status" value="1"/>
</dbReference>
<dbReference type="SUPFAM" id="SSF55781">
    <property type="entry name" value="GAF domain-like"/>
    <property type="match status" value="1"/>
</dbReference>
<protein>
    <recommendedName>
        <fullName evidence="2">histidine kinase</fullName>
        <ecNumber evidence="2">2.7.13.3</ecNumber>
    </recommendedName>
</protein>
<dbReference type="PRINTS" id="PR00344">
    <property type="entry name" value="BCTRLSENSOR"/>
</dbReference>
<sequence>MVQEHVVSDDFLGKWQQTTNVMAEVFDVPAGLIMRVLPQQIEVLVSSHTPGNPYEADEKANLNTGLYCETVMATRAMLHVPHALEDERWKDNPDVALNMISYLGVPLLWPDDEVFGTICVLDSKKRVYQQRYVDLLWEIKRAIEADFQVMDQQQKLIASNADLLKVNRALLRSNGDLKAALDRISTMQGELLRAEKMSALGKLVAGVAHELNTPIGNGLMVASTLKSNAEAMAGELEVGVTRKRMDDFIGSIDQGADILLHSLGRAAELVGSFKQVAVDQSGAGRREFDLKKTFGEILATLAPAIRQSGHSVLCEVADGITMDSYPDPLEQSLVNLVNNALIHAFPNGAQGQIRISAHRLADDWIEVSVADDGVGIPALNLARVFDPFFTTRLGQGGSGLGLHVVYNQVTAALRGSVRVDSEPGRGACFTLRVPRVAPAEHAA</sequence>
<dbReference type="Gene3D" id="3.30.565.10">
    <property type="entry name" value="Histidine kinase-like ATPase, C-terminal domain"/>
    <property type="match status" value="1"/>
</dbReference>
<comment type="caution">
    <text evidence="5">The sequence shown here is derived from an EMBL/GenBank/DDBJ whole genome shotgun (WGS) entry which is preliminary data.</text>
</comment>
<dbReference type="Gene3D" id="1.10.287.130">
    <property type="match status" value="1"/>
</dbReference>
<dbReference type="EMBL" id="WHUF01000002">
    <property type="protein sequence ID" value="MQA19287.1"/>
    <property type="molecule type" value="Genomic_DNA"/>
</dbReference>